<keyword evidence="7" id="KW-0408">Iron</keyword>
<comment type="similarity">
    <text evidence="2">Belongs to the fatty acid desaturase type 2 family.</text>
</comment>
<evidence type="ECO:0000313" key="14">
    <source>
        <dbReference type="Proteomes" id="UP001219605"/>
    </source>
</evidence>
<dbReference type="Proteomes" id="UP001219605">
    <property type="component" value="Chromosome"/>
</dbReference>
<keyword evidence="4" id="KW-0276">Fatty acid metabolism</keyword>
<feature type="transmembrane region" description="Helical" evidence="11">
    <location>
        <begin position="162"/>
        <end position="185"/>
    </location>
</feature>
<evidence type="ECO:0000256" key="4">
    <source>
        <dbReference type="ARBA" id="ARBA00022832"/>
    </source>
</evidence>
<dbReference type="PRINTS" id="PR00075">
    <property type="entry name" value="FACDDSATRASE"/>
</dbReference>
<dbReference type="GO" id="GO:0016491">
    <property type="term" value="F:oxidoreductase activity"/>
    <property type="evidence" value="ECO:0007669"/>
    <property type="project" value="UniProtKB-KW"/>
</dbReference>
<name>A0ABY7ZHG4_9ACTN</name>
<dbReference type="CDD" id="cd03505">
    <property type="entry name" value="Delta9-FADS-like"/>
    <property type="match status" value="1"/>
</dbReference>
<feature type="transmembrane region" description="Helical" evidence="11">
    <location>
        <begin position="38"/>
        <end position="59"/>
    </location>
</feature>
<feature type="domain" description="Fatty acid desaturase" evidence="12">
    <location>
        <begin position="38"/>
        <end position="261"/>
    </location>
</feature>
<evidence type="ECO:0000256" key="3">
    <source>
        <dbReference type="ARBA" id="ARBA00022692"/>
    </source>
</evidence>
<evidence type="ECO:0000259" key="12">
    <source>
        <dbReference type="Pfam" id="PF00487"/>
    </source>
</evidence>
<accession>A0ABY7ZHG4</accession>
<evidence type="ECO:0000256" key="2">
    <source>
        <dbReference type="ARBA" id="ARBA00008749"/>
    </source>
</evidence>
<keyword evidence="14" id="KW-1185">Reference proteome</keyword>
<keyword evidence="8" id="KW-0443">Lipid metabolism</keyword>
<dbReference type="EC" id="1.14.19.-" evidence="13"/>
<evidence type="ECO:0000256" key="1">
    <source>
        <dbReference type="ARBA" id="ARBA00004141"/>
    </source>
</evidence>
<reference evidence="13 14" key="1">
    <citation type="submission" date="2023-02" db="EMBL/GenBank/DDBJ databases">
        <authorList>
            <person name="Mo P."/>
        </authorList>
    </citation>
    <scope>NUCLEOTIDE SEQUENCE [LARGE SCALE GENOMIC DNA]</scope>
    <source>
        <strain evidence="13 14">HUAS 3</strain>
    </source>
</reference>
<dbReference type="RefSeq" id="WP_275028521.1">
    <property type="nucleotide sequence ID" value="NZ_CP118615.1"/>
</dbReference>
<evidence type="ECO:0000256" key="11">
    <source>
        <dbReference type="SAM" id="Phobius"/>
    </source>
</evidence>
<proteinExistence type="inferred from homology"/>
<dbReference type="PANTHER" id="PTHR11351:SF3">
    <property type="entry name" value="BLL4393 PROTEIN"/>
    <property type="match status" value="1"/>
</dbReference>
<evidence type="ECO:0000256" key="7">
    <source>
        <dbReference type="ARBA" id="ARBA00023004"/>
    </source>
</evidence>
<feature type="transmembrane region" description="Helical" evidence="11">
    <location>
        <begin position="191"/>
        <end position="210"/>
    </location>
</feature>
<feature type="compositionally biased region" description="Low complexity" evidence="10">
    <location>
        <begin position="310"/>
        <end position="320"/>
    </location>
</feature>
<gene>
    <name evidence="13" type="ORF">PVK37_17540</name>
</gene>
<dbReference type="Pfam" id="PF00487">
    <property type="entry name" value="FA_desaturase"/>
    <property type="match status" value="1"/>
</dbReference>
<sequence>MDGREHRWFILTASVAPLIGVVVAMVLLWNRLFSWSDLVALVVMYTICAFGISTGYHRLLTHRSFRTPRPIYLALATAGAMAGQGPPIIWAAHHRRHHRVADREGDPHSPHLGFEPGFKGILRGLWHAHLGWLFDVGLKSEPMRYCPDLVRDRALRWISEKFVLVVLAGIVLPGLIGLALTGTLVGALTGALWGGLVRLFLVNHMTYAVNSVGHYFGRRRFGTLDHSRNVAWLAIPSFGEAWHNNHHAFPRSARHGMKWWEVDLSAIFIWSLEKVGLASHVIRIDPEKLALREGGVSLVGNVKPADRTPATSAEELLTAPAAPPLSERRPASELVSVTDVE</sequence>
<dbReference type="InterPro" id="IPR015876">
    <property type="entry name" value="Acyl-CoA_DS"/>
</dbReference>
<dbReference type="EMBL" id="CP118615">
    <property type="protein sequence ID" value="WDZ82303.1"/>
    <property type="molecule type" value="Genomic_DNA"/>
</dbReference>
<evidence type="ECO:0000256" key="5">
    <source>
        <dbReference type="ARBA" id="ARBA00022989"/>
    </source>
</evidence>
<evidence type="ECO:0000256" key="10">
    <source>
        <dbReference type="SAM" id="MobiDB-lite"/>
    </source>
</evidence>
<evidence type="ECO:0000313" key="13">
    <source>
        <dbReference type="EMBL" id="WDZ82303.1"/>
    </source>
</evidence>
<feature type="region of interest" description="Disordered" evidence="10">
    <location>
        <begin position="302"/>
        <end position="341"/>
    </location>
</feature>
<evidence type="ECO:0000256" key="6">
    <source>
        <dbReference type="ARBA" id="ARBA00023002"/>
    </source>
</evidence>
<evidence type="ECO:0000256" key="9">
    <source>
        <dbReference type="ARBA" id="ARBA00023136"/>
    </source>
</evidence>
<keyword evidence="6 13" id="KW-0560">Oxidoreductase</keyword>
<protein>
    <submittedName>
        <fullName evidence="13">Fatty acid desaturase</fullName>
        <ecNumber evidence="13">1.14.19.-</ecNumber>
    </submittedName>
</protein>
<keyword evidence="5 11" id="KW-1133">Transmembrane helix</keyword>
<keyword evidence="3 11" id="KW-0812">Transmembrane</keyword>
<comment type="subcellular location">
    <subcellularLocation>
        <location evidence="1">Membrane</location>
        <topology evidence="1">Multi-pass membrane protein</topology>
    </subcellularLocation>
</comment>
<dbReference type="PANTHER" id="PTHR11351">
    <property type="entry name" value="ACYL-COA DESATURASE"/>
    <property type="match status" value="1"/>
</dbReference>
<feature type="transmembrane region" description="Helical" evidence="11">
    <location>
        <begin position="6"/>
        <end position="29"/>
    </location>
</feature>
<keyword evidence="9 11" id="KW-0472">Membrane</keyword>
<dbReference type="InterPro" id="IPR005804">
    <property type="entry name" value="FA_desaturase_dom"/>
</dbReference>
<evidence type="ECO:0000256" key="8">
    <source>
        <dbReference type="ARBA" id="ARBA00023098"/>
    </source>
</evidence>
<organism evidence="13 14">
    <name type="scientific">Micromonospora cathayae</name>
    <dbReference type="NCBI Taxonomy" id="3028804"/>
    <lineage>
        <taxon>Bacteria</taxon>
        <taxon>Bacillati</taxon>
        <taxon>Actinomycetota</taxon>
        <taxon>Actinomycetes</taxon>
        <taxon>Micromonosporales</taxon>
        <taxon>Micromonosporaceae</taxon>
        <taxon>Micromonospora</taxon>
    </lineage>
</organism>